<proteinExistence type="predicted"/>
<feature type="coiled-coil region" evidence="2">
    <location>
        <begin position="784"/>
        <end position="832"/>
    </location>
</feature>
<dbReference type="AlphaFoldDB" id="A0A024FXV5"/>
<evidence type="ECO:0000256" key="3">
    <source>
        <dbReference type="SAM" id="MobiDB-lite"/>
    </source>
</evidence>
<evidence type="ECO:0000313" key="5">
    <source>
        <dbReference type="EMBL" id="CCI39379.1"/>
    </source>
</evidence>
<feature type="coiled-coil region" evidence="2">
    <location>
        <begin position="683"/>
        <end position="710"/>
    </location>
</feature>
<dbReference type="EMBL" id="CAIX01000001">
    <property type="protein sequence ID" value="CCI39379.1"/>
    <property type="molecule type" value="Genomic_DNA"/>
</dbReference>
<dbReference type="OrthoDB" id="264785at2759"/>
<keyword evidence="1 2" id="KW-0175">Coiled coil</keyword>
<evidence type="ECO:0000256" key="2">
    <source>
        <dbReference type="SAM" id="Coils"/>
    </source>
</evidence>
<dbReference type="PANTHER" id="PTHR32083">
    <property type="entry name" value="CILIA AND FLAGELLA-ASSOCIATED PROTEIN 58-RELATED"/>
    <property type="match status" value="1"/>
</dbReference>
<dbReference type="InterPro" id="IPR049270">
    <property type="entry name" value="CFAP58_CC"/>
</dbReference>
<name>A0A024FXV5_9STRA</name>
<comment type="caution">
    <text evidence="5">The sequence shown here is derived from an EMBL/GenBank/DDBJ whole genome shotgun (WGS) entry which is preliminary data.</text>
</comment>
<sequence>MRSDELVQEKNELIDDVQEVISRIPDTIVSFRNELEKLLIIYKRSQDSEQALLRRNAEIKEEIGVIHDFRTREQEEENEASAQKEKCRAELDVIFSQLEASTRAEREKEKTLNDEKLELGIVQNELLVLNHQGTAHNPASDDGTSFRSDLMSRILKLRTVKSEIVQEIETKRIRLEDLKKDIANLTILLEEAAAKNEHLTEQRDRKQDLIEEKKRDTESGTRRKARLERELRKLKLYFGILSEDMRTKQVQLNDLEDQLRKDDSHARDSKAQVDKYLKQIDNIYRSTHIYTEATQAQWQKNIQLQHENEQIEHDIVHEREKTELVRKDSIKVEKLIQIAREQLHEVARKYVECQTEQESSQADLATVLNINVENEKKKRSALEKKAQHIQREQESLNRVLTRAHDQSQLVYDLVKVKENTQKNLQNEVQGFKDLVKQQRKKIQSFIDKREKYELDAKQASEKHQSLLKEAKVQDTQVAALQQKISESDRRLKKQQNLYETLRADRNVYSKQLIEAQETISDLKRQFKILNDQIERLKEEISCKDHALVKEHFDHHKVDKGKELLRNELTRLKKQITSSEQIMENQEVEMTKLSKIICTADLEKQRQKNEFRQLIQERDKVRQQVLQCQNELRVLHEKIKIQSATLSQGAKELQERSKEIEIVQSQIHEMQLAQNADQENVKVKSDLNKEAQRLEKDLAEEKLKIKALASELSHPLNVHRWRRLEESDPVRFAMIKNMHIVQRQLVQKFDEIATKDLVILEKEKLYVELKMILSRQVGTQVLDQLAAYKETLKAKRSHMKQMEEELGLYKMQVKEYKEERENYRKQKQKILQDWMHRKLADAQFSGQTIRLRDEPTTQLFEVDEKEFDASNPEYIS</sequence>
<feature type="coiled-coil region" evidence="2">
    <location>
        <begin position="365"/>
        <end position="637"/>
    </location>
</feature>
<evidence type="ECO:0000313" key="6">
    <source>
        <dbReference type="Proteomes" id="UP000053237"/>
    </source>
</evidence>
<evidence type="ECO:0000259" key="4">
    <source>
        <dbReference type="Pfam" id="PF21771"/>
    </source>
</evidence>
<dbReference type="PANTHER" id="PTHR32083:SF0">
    <property type="entry name" value="CILIA AND FLAGELLA-ASSOCIATED PROTEIN 58"/>
    <property type="match status" value="1"/>
</dbReference>
<dbReference type="InParanoid" id="A0A024FXV5"/>
<accession>A0A024FXV5</accession>
<organism evidence="5 6">
    <name type="scientific">Albugo candida</name>
    <dbReference type="NCBI Taxonomy" id="65357"/>
    <lineage>
        <taxon>Eukaryota</taxon>
        <taxon>Sar</taxon>
        <taxon>Stramenopiles</taxon>
        <taxon>Oomycota</taxon>
        <taxon>Peronosporomycetes</taxon>
        <taxon>Albuginales</taxon>
        <taxon>Albuginaceae</taxon>
        <taxon>Albugo</taxon>
    </lineage>
</organism>
<feature type="domain" description="Cilia- and flagella-associated protein 58 central coiled coil" evidence="4">
    <location>
        <begin position="376"/>
        <end position="669"/>
    </location>
</feature>
<evidence type="ECO:0000256" key="1">
    <source>
        <dbReference type="ARBA" id="ARBA00023054"/>
    </source>
</evidence>
<keyword evidence="6" id="KW-1185">Reference proteome</keyword>
<gene>
    <name evidence="5" type="ORF">BN9_001620</name>
</gene>
<protein>
    <recommendedName>
        <fullName evidence="4">Cilia- and flagella-associated protein 58 central coiled coil domain-containing protein</fullName>
    </recommendedName>
</protein>
<dbReference type="Proteomes" id="UP000053237">
    <property type="component" value="Unassembled WGS sequence"/>
</dbReference>
<dbReference type="Pfam" id="PF21771">
    <property type="entry name" value="CFAP58_CC"/>
    <property type="match status" value="1"/>
</dbReference>
<dbReference type="GO" id="GO:0005856">
    <property type="term" value="C:cytoskeleton"/>
    <property type="evidence" value="ECO:0007669"/>
    <property type="project" value="TreeGrafter"/>
</dbReference>
<reference evidence="5 6" key="1">
    <citation type="submission" date="2012-05" db="EMBL/GenBank/DDBJ databases">
        <title>Recombination and specialization in a pathogen metapopulation.</title>
        <authorList>
            <person name="Gardiner A."/>
            <person name="Kemen E."/>
            <person name="Schultz-Larsen T."/>
            <person name="MacLean D."/>
            <person name="Van Oosterhout C."/>
            <person name="Jones J.D.G."/>
        </authorList>
    </citation>
    <scope>NUCLEOTIDE SEQUENCE [LARGE SCALE GENOMIC DNA]</scope>
    <source>
        <strain evidence="5 6">Ac Nc2</strain>
    </source>
</reference>
<feature type="region of interest" description="Disordered" evidence="3">
    <location>
        <begin position="197"/>
        <end position="224"/>
    </location>
</feature>